<evidence type="ECO:0000313" key="1">
    <source>
        <dbReference type="EMBL" id="APT48338.1"/>
    </source>
</evidence>
<geneLocation type="plasmid" evidence="1 2">
    <name>unnamed1</name>
</geneLocation>
<dbReference type="EMBL" id="CP015608">
    <property type="protein sequence ID" value="APT48338.1"/>
    <property type="molecule type" value="Genomic_DNA"/>
</dbReference>
<gene>
    <name evidence="1" type="ORF">BSA145_20965</name>
</gene>
<reference evidence="1 2" key="1">
    <citation type="submission" date="2016-05" db="EMBL/GenBank/DDBJ databases">
        <title>Complete Genome and Methylome Analysis of Psychrotrophic Bacterial Isolates from Antarctic Lake Untersee.</title>
        <authorList>
            <person name="Fomenkov A."/>
            <person name="Akimov V.N."/>
            <person name="Vasilyeva L.V."/>
            <person name="Andersen D."/>
            <person name="Vincze T."/>
            <person name="Roberts R.J."/>
        </authorList>
    </citation>
    <scope>NUCLEOTIDE SEQUENCE [LARGE SCALE GENOMIC DNA]</scope>
    <source>
        <strain evidence="1 2">U14-5</strain>
        <plasmid evidence="1 2">unnamed1</plasmid>
    </source>
</reference>
<protein>
    <submittedName>
        <fullName evidence="1">Uncharacterized protein</fullName>
    </submittedName>
</protein>
<name>A0A1L6ZP98_BACIA</name>
<dbReference type="AlphaFoldDB" id="A0A1L6ZP98"/>
<organism evidence="1 2">
    <name type="scientific">Bacillus safensis</name>
    <dbReference type="NCBI Taxonomy" id="561879"/>
    <lineage>
        <taxon>Bacteria</taxon>
        <taxon>Bacillati</taxon>
        <taxon>Bacillota</taxon>
        <taxon>Bacilli</taxon>
        <taxon>Bacillales</taxon>
        <taxon>Bacillaceae</taxon>
        <taxon>Bacillus</taxon>
    </lineage>
</organism>
<evidence type="ECO:0000313" key="2">
    <source>
        <dbReference type="Proteomes" id="UP000185426"/>
    </source>
</evidence>
<accession>A0A1L6ZP98</accession>
<dbReference type="Proteomes" id="UP000185426">
    <property type="component" value="Plasmid unnamed1"/>
</dbReference>
<sequence length="141" mass="16026">MYTEILYDGINKMTEVKKMKKFIQTNFSRPIESTENAIREHFKTSSGITLYGLKKDEVDSLLNKFPKYTKVKSSTCTSGVSFLEHGIYSEKINENDQQVHKTYGISLSVSPVNGVTGDLNETGQKRIDKFISILQREGYIS</sequence>
<keyword evidence="1" id="KW-0614">Plasmid</keyword>
<proteinExistence type="predicted"/>